<dbReference type="SUPFAM" id="SSF52540">
    <property type="entry name" value="P-loop containing nucleoside triphosphate hydrolases"/>
    <property type="match status" value="1"/>
</dbReference>
<dbReference type="Gene3D" id="3.40.50.300">
    <property type="entry name" value="P-loop containing nucleotide triphosphate hydrolases"/>
    <property type="match status" value="1"/>
</dbReference>
<reference evidence="2" key="1">
    <citation type="submission" date="2014-11" db="EMBL/GenBank/DDBJ databases">
        <title>Sequence analysis of pC107 from Lactobacillus vaginalis encoding putative complementary mechanisms that may contribute to enhanced plasmid stability and maintenance.</title>
        <authorList>
            <person name="Mustopa A.Z."/>
            <person name="Valeriano V.D.V."/>
            <person name="Pajarillo E.A.B."/>
            <person name="Balolong M.P."/>
            <person name="Kang D.-K."/>
        </authorList>
    </citation>
    <scope>NUCLEOTIDE SEQUENCE</scope>
    <source>
        <strain evidence="2">C107</strain>
        <plasmid evidence="2">pC107</plasmid>
    </source>
</reference>
<dbReference type="Pfam" id="PF01719">
    <property type="entry name" value="Rep_OBD"/>
    <property type="match status" value="1"/>
</dbReference>
<dbReference type="GO" id="GO:0005727">
    <property type="term" value="C:extrachromosomal circular DNA"/>
    <property type="evidence" value="ECO:0007669"/>
    <property type="project" value="InterPro"/>
</dbReference>
<keyword evidence="2" id="KW-0614">Plasmid</keyword>
<organism evidence="2">
    <name type="scientific">Limosilactobacillus vaginalis</name>
    <dbReference type="NCBI Taxonomy" id="1633"/>
    <lineage>
        <taxon>Bacteria</taxon>
        <taxon>Bacillati</taxon>
        <taxon>Bacillota</taxon>
        <taxon>Bacilli</taxon>
        <taxon>Lactobacillales</taxon>
        <taxon>Lactobacillaceae</taxon>
        <taxon>Limosilactobacillus</taxon>
    </lineage>
</organism>
<dbReference type="AlphaFoldDB" id="A0A0F7G0S8"/>
<dbReference type="InterPro" id="IPR002631">
    <property type="entry name" value="Plasmid_rep_OBD"/>
</dbReference>
<dbReference type="GO" id="GO:0003677">
    <property type="term" value="F:DNA binding"/>
    <property type="evidence" value="ECO:0007669"/>
    <property type="project" value="InterPro"/>
</dbReference>
<protein>
    <submittedName>
        <fullName evidence="2">Replication initiation protein</fullName>
    </submittedName>
</protein>
<feature type="domain" description="Plasmid replication protein origin binding" evidence="1">
    <location>
        <begin position="38"/>
        <end position="130"/>
    </location>
</feature>
<name>A0A0F7G0S8_9LACO</name>
<sequence>MSDIRSQVIMFTQQLKHLDCSQDELIKKVNKLPYLDQYAFIIHNKDVNTDNSPITSHIHLVLCFKQRVRITSIARNLDQKEQYFESMTKRGKDIETSRNNAFAYLIHNTTQAKKEGKYQYSPNKVTANFDYVKLINNLKQIIFYSPKQVLADFNSGNINKLEALKRIKESNSPRIPQYVASINKIEEINIQLKQKNWIAEHEKSQKPIAVVWVYGFSGTGKTEFAKHIAKKYSIDNRYDFTGSTRDLFQNIGTASSLIIDEIRPKDIKFNDLLKITDPFNYRKFAPARYKDRAIIADTIIFTSPYSPVRFFSKYKLDNNDTFRQLQRRITLTIEITTKQIIQLEPVTKPTIKLTQDELLNAIAINQTYSTTYIQRAISKNTFIPHTPQQAKISLSDLL</sequence>
<accession>A0A0F7G0S8</accession>
<dbReference type="GO" id="GO:0006260">
    <property type="term" value="P:DNA replication"/>
    <property type="evidence" value="ECO:0007669"/>
    <property type="project" value="InterPro"/>
</dbReference>
<dbReference type="Gene3D" id="3.40.1310.30">
    <property type="match status" value="1"/>
</dbReference>
<dbReference type="GO" id="GO:0003916">
    <property type="term" value="F:DNA topoisomerase activity"/>
    <property type="evidence" value="ECO:0007669"/>
    <property type="project" value="InterPro"/>
</dbReference>
<dbReference type="EMBL" id="KP172590">
    <property type="protein sequence ID" value="AKG47101.1"/>
    <property type="molecule type" value="Genomic_DNA"/>
</dbReference>
<dbReference type="InterPro" id="IPR027417">
    <property type="entry name" value="P-loop_NTPase"/>
</dbReference>
<evidence type="ECO:0000259" key="1">
    <source>
        <dbReference type="Pfam" id="PF01719"/>
    </source>
</evidence>
<evidence type="ECO:0000313" key="2">
    <source>
        <dbReference type="EMBL" id="AKG47101.1"/>
    </source>
</evidence>
<geneLocation type="plasmid" evidence="2">
    <name>pC107</name>
</geneLocation>
<proteinExistence type="predicted"/>